<dbReference type="Gene3D" id="2.160.20.10">
    <property type="entry name" value="Single-stranded right-handed beta-helix, Pectin lyase-like"/>
    <property type="match status" value="1"/>
</dbReference>
<dbReference type="InterPro" id="IPR012334">
    <property type="entry name" value="Pectin_lyas_fold"/>
</dbReference>
<dbReference type="InterPro" id="IPR011050">
    <property type="entry name" value="Pectin_lyase_fold/virulence"/>
</dbReference>
<dbReference type="InterPro" id="IPR059226">
    <property type="entry name" value="Choice_anch_Q_dom"/>
</dbReference>
<dbReference type="SUPFAM" id="SSF51126">
    <property type="entry name" value="Pectin lyase-like"/>
    <property type="match status" value="1"/>
</dbReference>
<evidence type="ECO:0000313" key="2">
    <source>
        <dbReference type="EMBL" id="SVB95709.1"/>
    </source>
</evidence>
<feature type="non-terminal residue" evidence="2">
    <location>
        <position position="450"/>
    </location>
</feature>
<protein>
    <recommendedName>
        <fullName evidence="3">Right handed beta helix domain-containing protein</fullName>
    </recommendedName>
</protein>
<evidence type="ECO:0000256" key="1">
    <source>
        <dbReference type="SAM" id="MobiDB-lite"/>
    </source>
</evidence>
<evidence type="ECO:0008006" key="3">
    <source>
        <dbReference type="Google" id="ProtNLM"/>
    </source>
</evidence>
<feature type="non-terminal residue" evidence="2">
    <location>
        <position position="1"/>
    </location>
</feature>
<dbReference type="EMBL" id="UINC01065735">
    <property type="protein sequence ID" value="SVB95709.1"/>
    <property type="molecule type" value="Genomic_DNA"/>
</dbReference>
<reference evidence="2" key="1">
    <citation type="submission" date="2018-05" db="EMBL/GenBank/DDBJ databases">
        <authorList>
            <person name="Lanie J.A."/>
            <person name="Ng W.-L."/>
            <person name="Kazmierczak K.M."/>
            <person name="Andrzejewski T.M."/>
            <person name="Davidsen T.M."/>
            <person name="Wayne K.J."/>
            <person name="Tettelin H."/>
            <person name="Glass J.I."/>
            <person name="Rusch D."/>
            <person name="Podicherti R."/>
            <person name="Tsui H.-C.T."/>
            <person name="Winkler M.E."/>
        </authorList>
    </citation>
    <scope>NUCLEOTIDE SEQUENCE</scope>
</reference>
<proteinExistence type="predicted"/>
<organism evidence="2">
    <name type="scientific">marine metagenome</name>
    <dbReference type="NCBI Taxonomy" id="408172"/>
    <lineage>
        <taxon>unclassified sequences</taxon>
        <taxon>metagenomes</taxon>
        <taxon>ecological metagenomes</taxon>
    </lineage>
</organism>
<name>A0A382I8Y7_9ZZZZ</name>
<gene>
    <name evidence="2" type="ORF">METZ01_LOCUS248563</name>
</gene>
<dbReference type="NCBIfam" id="NF041518">
    <property type="entry name" value="choice_anch_Q"/>
    <property type="match status" value="1"/>
</dbReference>
<sequence>YYYRISAVDNAGSESSKSNDVLTSPKPQKYTVKKDGTGNYTVIQTAINVTTAGDTVLVYAGTYTENVSLNKTIVLMSAEGADSTIIDANNFGTVVTITDGSDATLDGFTLQNGYTSGSDTKSGGLIVLNNDAIIKNCIIKNNQGHQGGGIYTEGGSFYNCKITNNYAEHNGGGVFTLSAQLNLFENCLIANNTCVSGAGISEACKLINTTVVNNTGNSGWDFTGESIITNSILYGNGGDEIGSFTATVTNSLIEGGYTGTGNIDADPLFADTANGDYRLSDYSPAIGAGTATGAPSADINGTARPSPANSSPDMGAYENSRPSQRPKAGTIVDGLSTDIDWVNSTTSLSANWSGFVDNDVLTYEYAVGIGSGSSGTNYYLSFDGSDDYVKIIGPGTGTITSDLGVTINLYVKKSDFSGHQFLYDWGAYAGQNVTAVFRMKIDNGGVLETW</sequence>
<feature type="region of interest" description="Disordered" evidence="1">
    <location>
        <begin position="293"/>
        <end position="330"/>
    </location>
</feature>
<dbReference type="AlphaFoldDB" id="A0A382I8Y7"/>
<accession>A0A382I8Y7</accession>